<sequence length="334" mass="37370">MSEDNYDRIWKALHPETDRQVTRIRQDGTRFVHYTSAESAVAILRSGRMLLRNSSLLNDFSEVEHGRACLAHAQLNSSAGEKLNSLMCGVQADLPDLFAQTYSQIFSAMKSDTYLLSVSEHGDREHGDEFEDEFGRLSMWRAYANRNGVAFVFNNSPFVTESNALNAFTSPVVYATPESFEPHFAEVVDGLESCMDIVAPLGGAFLLELLIGAFRFATQSTKHPAFREEREWRIIYNPTMLRSDPPVWQQQLERVPEDIRTIGGVPQRVHAIPFKNYPDEGFVGATIPEILDRVLVGPSPDAHAIAQALIAELKSVGVFDAVDRVILTNIPLRT</sequence>
<gene>
    <name evidence="1" type="ORF">GRI75_12890</name>
</gene>
<protein>
    <submittedName>
        <fullName evidence="1">DUF2971 domain-containing protein</fullName>
    </submittedName>
</protein>
<name>A0A6I4UZ70_9SPHN</name>
<comment type="caution">
    <text evidence="1">The sequence shown here is derived from an EMBL/GenBank/DDBJ whole genome shotgun (WGS) entry which is preliminary data.</text>
</comment>
<dbReference type="RefSeq" id="WP_160747396.1">
    <property type="nucleotide sequence ID" value="NZ_WTYK01000008.1"/>
</dbReference>
<reference evidence="1 2" key="1">
    <citation type="submission" date="2019-12" db="EMBL/GenBank/DDBJ databases">
        <title>Genomic-based taxomic classification of the family Erythrobacteraceae.</title>
        <authorList>
            <person name="Xu L."/>
        </authorList>
    </citation>
    <scope>NUCLEOTIDE SEQUENCE [LARGE SCALE GENOMIC DNA]</scope>
    <source>
        <strain evidence="1 2">MCCC 1K02066</strain>
    </source>
</reference>
<evidence type="ECO:0000313" key="1">
    <source>
        <dbReference type="EMBL" id="MXP42537.1"/>
    </source>
</evidence>
<proteinExistence type="predicted"/>
<dbReference type="Pfam" id="PF11185">
    <property type="entry name" value="DUF2971"/>
    <property type="match status" value="1"/>
</dbReference>
<dbReference type="InterPro" id="IPR021352">
    <property type="entry name" value="DUF2971"/>
</dbReference>
<dbReference type="OrthoDB" id="9795560at2"/>
<dbReference type="Proteomes" id="UP000469159">
    <property type="component" value="Unassembled WGS sequence"/>
</dbReference>
<accession>A0A6I4UZ70</accession>
<dbReference type="EMBL" id="WTYK01000008">
    <property type="protein sequence ID" value="MXP42537.1"/>
    <property type="molecule type" value="Genomic_DNA"/>
</dbReference>
<dbReference type="AlphaFoldDB" id="A0A6I4UZ70"/>
<evidence type="ECO:0000313" key="2">
    <source>
        <dbReference type="Proteomes" id="UP000469159"/>
    </source>
</evidence>
<organism evidence="1 2">
    <name type="scientific">Croceibacterium soli</name>
    <dbReference type="NCBI Taxonomy" id="1739690"/>
    <lineage>
        <taxon>Bacteria</taxon>
        <taxon>Pseudomonadati</taxon>
        <taxon>Pseudomonadota</taxon>
        <taxon>Alphaproteobacteria</taxon>
        <taxon>Sphingomonadales</taxon>
        <taxon>Erythrobacteraceae</taxon>
        <taxon>Croceibacterium</taxon>
    </lineage>
</organism>
<keyword evidence="2" id="KW-1185">Reference proteome</keyword>